<feature type="chain" id="PRO_5040489051" description="Peptidase metallopeptidase domain-containing protein" evidence="1">
    <location>
        <begin position="20"/>
        <end position="502"/>
    </location>
</feature>
<comment type="caution">
    <text evidence="3">The sequence shown here is derived from an EMBL/GenBank/DDBJ whole genome shotgun (WGS) entry which is preliminary data.</text>
</comment>
<proteinExistence type="predicted"/>
<dbReference type="Gene3D" id="3.40.390.10">
    <property type="entry name" value="Collagenase (Catalytic Domain)"/>
    <property type="match status" value="1"/>
</dbReference>
<gene>
    <name evidence="3" type="ORF">CBYS24578_00007015</name>
</gene>
<feature type="domain" description="Peptidase metallopeptidase" evidence="2">
    <location>
        <begin position="113"/>
        <end position="254"/>
    </location>
</feature>
<dbReference type="AlphaFoldDB" id="A0A9N9Y6E7"/>
<dbReference type="InterPro" id="IPR006026">
    <property type="entry name" value="Peptidase_Metallo"/>
</dbReference>
<dbReference type="Pfam" id="PF01400">
    <property type="entry name" value="Astacin"/>
    <property type="match status" value="1"/>
</dbReference>
<dbReference type="Proteomes" id="UP000754883">
    <property type="component" value="Unassembled WGS sequence"/>
</dbReference>
<dbReference type="PANTHER" id="PTHR10127">
    <property type="entry name" value="DISCOIDIN, CUB, EGF, LAMININ , AND ZINC METALLOPROTEASE DOMAIN CONTAINING"/>
    <property type="match status" value="1"/>
</dbReference>
<dbReference type="PANTHER" id="PTHR10127:SF850">
    <property type="entry name" value="METALLOENDOPEPTIDASE"/>
    <property type="match status" value="1"/>
</dbReference>
<evidence type="ECO:0000259" key="2">
    <source>
        <dbReference type="SMART" id="SM00235"/>
    </source>
</evidence>
<organism evidence="3 4">
    <name type="scientific">Clonostachys byssicola</name>
    <dbReference type="NCBI Taxonomy" id="160290"/>
    <lineage>
        <taxon>Eukaryota</taxon>
        <taxon>Fungi</taxon>
        <taxon>Dikarya</taxon>
        <taxon>Ascomycota</taxon>
        <taxon>Pezizomycotina</taxon>
        <taxon>Sordariomycetes</taxon>
        <taxon>Hypocreomycetidae</taxon>
        <taxon>Hypocreales</taxon>
        <taxon>Bionectriaceae</taxon>
        <taxon>Clonostachys</taxon>
    </lineage>
</organism>
<dbReference type="SUPFAM" id="SSF55486">
    <property type="entry name" value="Metalloproteases ('zincins'), catalytic domain"/>
    <property type="match status" value="1"/>
</dbReference>
<dbReference type="GO" id="GO:0006508">
    <property type="term" value="P:proteolysis"/>
    <property type="evidence" value="ECO:0007669"/>
    <property type="project" value="InterPro"/>
</dbReference>
<dbReference type="InterPro" id="IPR024079">
    <property type="entry name" value="MetalloPept_cat_dom_sf"/>
</dbReference>
<name>A0A9N9Y6E7_9HYPO</name>
<dbReference type="GO" id="GO:0004222">
    <property type="term" value="F:metalloendopeptidase activity"/>
    <property type="evidence" value="ECO:0007669"/>
    <property type="project" value="InterPro"/>
</dbReference>
<evidence type="ECO:0000313" key="3">
    <source>
        <dbReference type="EMBL" id="CAG9990768.1"/>
    </source>
</evidence>
<keyword evidence="4" id="KW-1185">Reference proteome</keyword>
<sequence length="502" mass="55836">MKSLLPYFIVLLQGTTINAQNNTDTINVSKYGLTTVDIQYQVHSAYGSSDNVTSVQRRVAYSVINGMATIDGDIVYGTEADIKRDIVSNGQRRADLDLLDSDLEKRAFSIRSRNSRWPGAIIGYSFDTAGATFLTPALIEDRKQRFRDATKRWSNRLKWLQFSELTDSYVKDANTPATRVTITFVDADISWWPVGMADTQKASVVLLGNEDDMFYVHGIGHILGLHHEHQRPDRYRFFNLECANVIGFNGVPAQCSQSACQGWGCQFAPITNPLVYNYEGPYDTNSVMHYFEWEFGKSFTQKPLMGVDNKVYVGRGTRPSLMDLVRVCEMYPDECRGICGDGIYAPSNYEECDPGPTGYDPSQYCTEDCKIASSFKCGNFQLDGSEECDDGPSGSATCTPDCKKRSCLKECNPNDANSCDITTSCILIEGGSVASQGKHYCACRAGFRAPLEQNQMRLPWFTPISQEGRVFVEPGQACNILCNDFTLGRDGCKEVSLSSSCY</sequence>
<dbReference type="EMBL" id="CABFNO020001476">
    <property type="protein sequence ID" value="CAG9990768.1"/>
    <property type="molecule type" value="Genomic_DNA"/>
</dbReference>
<feature type="signal peptide" evidence="1">
    <location>
        <begin position="1"/>
        <end position="19"/>
    </location>
</feature>
<evidence type="ECO:0000313" key="4">
    <source>
        <dbReference type="Proteomes" id="UP000754883"/>
    </source>
</evidence>
<reference evidence="3" key="1">
    <citation type="submission" date="2021-10" db="EMBL/GenBank/DDBJ databases">
        <authorList>
            <person name="Piombo E."/>
        </authorList>
    </citation>
    <scope>NUCLEOTIDE SEQUENCE</scope>
</reference>
<keyword evidence="1" id="KW-0732">Signal</keyword>
<accession>A0A9N9Y6E7</accession>
<dbReference type="OrthoDB" id="291007at2759"/>
<dbReference type="SMART" id="SM00235">
    <property type="entry name" value="ZnMc"/>
    <property type="match status" value="1"/>
</dbReference>
<dbReference type="InterPro" id="IPR001506">
    <property type="entry name" value="Peptidase_M12A"/>
</dbReference>
<protein>
    <recommendedName>
        <fullName evidence="2">Peptidase metallopeptidase domain-containing protein</fullName>
    </recommendedName>
</protein>
<dbReference type="GO" id="GO:0008270">
    <property type="term" value="F:zinc ion binding"/>
    <property type="evidence" value="ECO:0007669"/>
    <property type="project" value="InterPro"/>
</dbReference>
<evidence type="ECO:0000256" key="1">
    <source>
        <dbReference type="SAM" id="SignalP"/>
    </source>
</evidence>